<protein>
    <recommendedName>
        <fullName evidence="2">Reverse transcriptase domain-containing protein</fullName>
    </recommendedName>
</protein>
<name>A0A1S4CQ76_TOBAC</name>
<gene>
    <name evidence="1" type="primary">LOC107821486</name>
</gene>
<reference evidence="1" key="1">
    <citation type="submission" date="2025-08" db="UniProtKB">
        <authorList>
            <consortium name="RefSeq"/>
        </authorList>
    </citation>
    <scope>IDENTIFICATION</scope>
</reference>
<organism evidence="1">
    <name type="scientific">Nicotiana tabacum</name>
    <name type="common">Common tobacco</name>
    <dbReference type="NCBI Taxonomy" id="4097"/>
    <lineage>
        <taxon>Eukaryota</taxon>
        <taxon>Viridiplantae</taxon>
        <taxon>Streptophyta</taxon>
        <taxon>Embryophyta</taxon>
        <taxon>Tracheophyta</taxon>
        <taxon>Spermatophyta</taxon>
        <taxon>Magnoliopsida</taxon>
        <taxon>eudicotyledons</taxon>
        <taxon>Gunneridae</taxon>
        <taxon>Pentapetalae</taxon>
        <taxon>asterids</taxon>
        <taxon>lamiids</taxon>
        <taxon>Solanales</taxon>
        <taxon>Solanaceae</taxon>
        <taxon>Nicotianoideae</taxon>
        <taxon>Nicotianeae</taxon>
        <taxon>Nicotiana</taxon>
    </lineage>
</organism>
<dbReference type="PaxDb" id="4097-A0A1S4CQ76"/>
<evidence type="ECO:0000313" key="1">
    <source>
        <dbReference type="RefSeq" id="XP_016503407.1"/>
    </source>
</evidence>
<accession>A0A1S4CQ76</accession>
<feature type="non-terminal residue" evidence="1">
    <location>
        <position position="109"/>
    </location>
</feature>
<proteinExistence type="predicted"/>
<dbReference type="OrthoDB" id="1306011at2759"/>
<dbReference type="KEGG" id="nta:107821486"/>
<dbReference type="STRING" id="4097.A0A1S4CQ76"/>
<sequence>MVFIDLEKTYDKVPSEVLWRCLEASGVPVAYIKVIKDIYDGAKTQVRTVGGDSEHFPIAGGGAQTTATRTLEQRVHVKQVPEIIPVLPVVPVQPEDWVTTSEEEQLRLE</sequence>
<dbReference type="AlphaFoldDB" id="A0A1S4CQ76"/>
<dbReference type="RefSeq" id="XP_016503407.1">
    <property type="nucleotide sequence ID" value="XM_016647921.1"/>
</dbReference>
<evidence type="ECO:0008006" key="2">
    <source>
        <dbReference type="Google" id="ProtNLM"/>
    </source>
</evidence>